<feature type="transmembrane region" description="Helical" evidence="1">
    <location>
        <begin position="502"/>
        <end position="522"/>
    </location>
</feature>
<comment type="caution">
    <text evidence="3">The sequence shown here is derived from an EMBL/GenBank/DDBJ whole genome shotgun (WGS) entry which is preliminary data.</text>
</comment>
<feature type="signal peptide" evidence="2">
    <location>
        <begin position="1"/>
        <end position="20"/>
    </location>
</feature>
<proteinExistence type="predicted"/>
<evidence type="ECO:0000313" key="4">
    <source>
        <dbReference type="Proteomes" id="UP000298663"/>
    </source>
</evidence>
<evidence type="ECO:0000256" key="2">
    <source>
        <dbReference type="SAM" id="SignalP"/>
    </source>
</evidence>
<organism evidence="3 4">
    <name type="scientific">Steinernema carpocapsae</name>
    <name type="common">Entomopathogenic nematode</name>
    <dbReference type="NCBI Taxonomy" id="34508"/>
    <lineage>
        <taxon>Eukaryota</taxon>
        <taxon>Metazoa</taxon>
        <taxon>Ecdysozoa</taxon>
        <taxon>Nematoda</taxon>
        <taxon>Chromadorea</taxon>
        <taxon>Rhabditida</taxon>
        <taxon>Tylenchina</taxon>
        <taxon>Panagrolaimomorpha</taxon>
        <taxon>Strongyloidoidea</taxon>
        <taxon>Steinernematidae</taxon>
        <taxon>Steinernema</taxon>
    </lineage>
</organism>
<keyword evidence="1" id="KW-0472">Membrane</keyword>
<evidence type="ECO:0000256" key="1">
    <source>
        <dbReference type="SAM" id="Phobius"/>
    </source>
</evidence>
<evidence type="ECO:0008006" key="5">
    <source>
        <dbReference type="Google" id="ProtNLM"/>
    </source>
</evidence>
<keyword evidence="1" id="KW-0812">Transmembrane</keyword>
<evidence type="ECO:0000313" key="3">
    <source>
        <dbReference type="EMBL" id="TKR72954.1"/>
    </source>
</evidence>
<reference evidence="3 4" key="2">
    <citation type="journal article" date="2019" name="G3 (Bethesda)">
        <title>Hybrid Assembly of the Genome of the Entomopathogenic Nematode Steinernema carpocapsae Identifies the X-Chromosome.</title>
        <authorList>
            <person name="Serra L."/>
            <person name="Macchietto M."/>
            <person name="Macias-Munoz A."/>
            <person name="McGill C.J."/>
            <person name="Rodriguez I.M."/>
            <person name="Rodriguez B."/>
            <person name="Murad R."/>
            <person name="Mortazavi A."/>
        </authorList>
    </citation>
    <scope>NUCLEOTIDE SEQUENCE [LARGE SCALE GENOMIC DNA]</scope>
    <source>
        <strain evidence="3 4">ALL</strain>
    </source>
</reference>
<feature type="chain" id="PRO_5020539261" description="CUB-like domain-containing protein" evidence="2">
    <location>
        <begin position="21"/>
        <end position="523"/>
    </location>
</feature>
<reference evidence="3 4" key="1">
    <citation type="journal article" date="2015" name="Genome Biol.">
        <title>Comparative genomics of Steinernema reveals deeply conserved gene regulatory networks.</title>
        <authorList>
            <person name="Dillman A.R."/>
            <person name="Macchietto M."/>
            <person name="Porter C.F."/>
            <person name="Rogers A."/>
            <person name="Williams B."/>
            <person name="Antoshechkin I."/>
            <person name="Lee M.M."/>
            <person name="Goodwin Z."/>
            <person name="Lu X."/>
            <person name="Lewis E.E."/>
            <person name="Goodrich-Blair H."/>
            <person name="Stock S.P."/>
            <person name="Adams B.J."/>
            <person name="Sternberg P.W."/>
            <person name="Mortazavi A."/>
        </authorList>
    </citation>
    <scope>NUCLEOTIDE SEQUENCE [LARGE SCALE GENOMIC DNA]</scope>
    <source>
        <strain evidence="3 4">ALL</strain>
    </source>
</reference>
<dbReference type="Proteomes" id="UP000298663">
    <property type="component" value="Unassembled WGS sequence"/>
</dbReference>
<protein>
    <recommendedName>
        <fullName evidence="5">CUB-like domain-containing protein</fullName>
    </recommendedName>
</protein>
<sequence>MILHLGSLAIIISLIALSLCETVPKDLSVCECHCEDKVLSNTLPKVSFIPYSTTSKKCSMKVTAPPNAILTLAASSSLKGCDWNDPTSTTKDVLSIFDAKGDKIYESQDCKRPVPTSFLNGELLITLESADLGGNDKAYLVIEVDYIDPSSLNNTRQVLDSNNRYSYFSMTKVSKKFESHTFAVDPAIKGALPRLYATYDRAYSRFNNVLIVDGPFSLGAKFSQIYDIAQLGDPTHLPPFVGSSGVITIVNLHGATSTYDTVFVDYYDPKSDCLLNRLLVLATSTQSSSKDCAVTVFVPDTNPLFTGMELNVDSLNSNTAVISVHPEYDMNTEFYSFTSTTLPTWKSIQLYGLVFTISNPSQAEIKFRATKLINAINKPYLNMKDGDVVEGIFMSPFYPNGYHGTLKSQEIPSSANMYFNPPKGKGLKIEFTMTEGKNGGLSYVDLKLDWKLAKRVFGYNLTDGTVALKEEYKADNQIGFEYERKSDDHGFFMRYKVEVVNGSGSTSLMASVIFTCAYLLLLS</sequence>
<name>A0A4U5MTD6_STECR</name>
<accession>A0A4U5MTD6</accession>
<keyword evidence="4" id="KW-1185">Reference proteome</keyword>
<dbReference type="EMBL" id="AZBU02000006">
    <property type="protein sequence ID" value="TKR72954.1"/>
    <property type="molecule type" value="Genomic_DNA"/>
</dbReference>
<keyword evidence="2" id="KW-0732">Signal</keyword>
<gene>
    <name evidence="3" type="ORF">L596_020332</name>
</gene>
<keyword evidence="1" id="KW-1133">Transmembrane helix</keyword>
<dbReference type="AlphaFoldDB" id="A0A4U5MTD6"/>